<dbReference type="EMBL" id="SUMF01000043">
    <property type="protein sequence ID" value="TJZ64618.1"/>
    <property type="molecule type" value="Genomic_DNA"/>
</dbReference>
<accession>A0A4V5MNN2</accession>
<protein>
    <submittedName>
        <fullName evidence="1">Uncharacterized protein</fullName>
    </submittedName>
</protein>
<reference evidence="1 2" key="1">
    <citation type="submission" date="2019-04" db="EMBL/GenBank/DDBJ databases">
        <title>Chitiniphilus eburnea sp. nov., a novel chitinolytic bacterium isolated from aquaculture sludge.</title>
        <authorList>
            <person name="Sheng M."/>
        </authorList>
    </citation>
    <scope>NUCLEOTIDE SEQUENCE [LARGE SCALE GENOMIC DNA]</scope>
    <source>
        <strain evidence="1 2">HX-2-15</strain>
    </source>
</reference>
<dbReference type="Proteomes" id="UP000310016">
    <property type="component" value="Unassembled WGS sequence"/>
</dbReference>
<dbReference type="AlphaFoldDB" id="A0A4V5MNN2"/>
<sequence>MDNNKRTLRSQTNFQKLEESNKRQMASLGGLSHTGFDTTSTMKLAHSDNKQGKLDDTERHGMHRDIAKTATRGAKLSDVVPPFALSAMEGLRGGKVNVVQQDFRSNPQKGGSYDGFMMTMSRVFNHGDTAEDKEIPYPKSPNPYNEDVQYDRAHRAPYSLVGTEGNTFKTVWAPHYPNIAVDSHMERMAAKKFEKYGDGNVMHMAVDSHDRSTVGVVYDRGDNPGKSRKTGLDKPRFKSVFAQYGRKF</sequence>
<name>A0A4V5MNN2_9NEIS</name>
<proteinExistence type="predicted"/>
<evidence type="ECO:0000313" key="2">
    <source>
        <dbReference type="Proteomes" id="UP000310016"/>
    </source>
</evidence>
<organism evidence="1 2">
    <name type="scientific">Chitiniphilus eburneus</name>
    <dbReference type="NCBI Taxonomy" id="2571148"/>
    <lineage>
        <taxon>Bacteria</taxon>
        <taxon>Pseudomonadati</taxon>
        <taxon>Pseudomonadota</taxon>
        <taxon>Betaproteobacteria</taxon>
        <taxon>Neisseriales</taxon>
        <taxon>Chitinibacteraceae</taxon>
        <taxon>Chitiniphilus</taxon>
    </lineage>
</organism>
<keyword evidence="2" id="KW-1185">Reference proteome</keyword>
<dbReference type="RefSeq" id="WP_136774991.1">
    <property type="nucleotide sequence ID" value="NZ_CP156074.1"/>
</dbReference>
<evidence type="ECO:0000313" key="1">
    <source>
        <dbReference type="EMBL" id="TJZ64618.1"/>
    </source>
</evidence>
<dbReference type="OrthoDB" id="8617373at2"/>
<gene>
    <name evidence="1" type="ORF">FAZ21_18880</name>
</gene>
<comment type="caution">
    <text evidence="1">The sequence shown here is derived from an EMBL/GenBank/DDBJ whole genome shotgun (WGS) entry which is preliminary data.</text>
</comment>